<keyword evidence="2" id="KW-0560">Oxidoreductase</keyword>
<reference evidence="2" key="1">
    <citation type="submission" date="2020-02" db="EMBL/GenBank/DDBJ databases">
        <authorList>
            <person name="Meier V. D."/>
        </authorList>
    </citation>
    <scope>NUCLEOTIDE SEQUENCE</scope>
    <source>
        <strain evidence="2">AVDCRST_MAG10</strain>
    </source>
</reference>
<protein>
    <submittedName>
        <fullName evidence="2">Aspartate-semialdehyde dehydrogenase</fullName>
        <ecNumber evidence="2">1.2.1.11</ecNumber>
    </submittedName>
</protein>
<evidence type="ECO:0000313" key="2">
    <source>
        <dbReference type="EMBL" id="CAA9245694.1"/>
    </source>
</evidence>
<accession>A0A6J4I8U0</accession>
<feature type="compositionally biased region" description="Basic residues" evidence="1">
    <location>
        <begin position="277"/>
        <end position="315"/>
    </location>
</feature>
<feature type="compositionally biased region" description="Basic and acidic residues" evidence="1">
    <location>
        <begin position="47"/>
        <end position="59"/>
    </location>
</feature>
<feature type="region of interest" description="Disordered" evidence="1">
    <location>
        <begin position="251"/>
        <end position="349"/>
    </location>
</feature>
<dbReference type="EC" id="1.2.1.11" evidence="2"/>
<feature type="compositionally biased region" description="Basic residues" evidence="1">
    <location>
        <begin position="140"/>
        <end position="151"/>
    </location>
</feature>
<dbReference type="GO" id="GO:0004073">
    <property type="term" value="F:aspartate-semialdehyde dehydrogenase activity"/>
    <property type="evidence" value="ECO:0007669"/>
    <property type="project" value="UniProtKB-EC"/>
</dbReference>
<organism evidence="2">
    <name type="scientific">uncultured Acidimicrobiales bacterium</name>
    <dbReference type="NCBI Taxonomy" id="310071"/>
    <lineage>
        <taxon>Bacteria</taxon>
        <taxon>Bacillati</taxon>
        <taxon>Actinomycetota</taxon>
        <taxon>Acidimicrobiia</taxon>
        <taxon>Acidimicrobiales</taxon>
        <taxon>environmental samples</taxon>
    </lineage>
</organism>
<evidence type="ECO:0000256" key="1">
    <source>
        <dbReference type="SAM" id="MobiDB-lite"/>
    </source>
</evidence>
<feature type="compositionally biased region" description="Basic residues" evidence="1">
    <location>
        <begin position="251"/>
        <end position="267"/>
    </location>
</feature>
<feature type="non-terminal residue" evidence="2">
    <location>
        <position position="1"/>
    </location>
</feature>
<feature type="compositionally biased region" description="Basic and acidic residues" evidence="1">
    <location>
        <begin position="189"/>
        <end position="216"/>
    </location>
</feature>
<feature type="region of interest" description="Disordered" evidence="1">
    <location>
        <begin position="1"/>
        <end position="235"/>
    </location>
</feature>
<feature type="compositionally biased region" description="Basic residues" evidence="1">
    <location>
        <begin position="175"/>
        <end position="188"/>
    </location>
</feature>
<feature type="non-terminal residue" evidence="2">
    <location>
        <position position="349"/>
    </location>
</feature>
<name>A0A6J4I8U0_9ACTN</name>
<feature type="compositionally biased region" description="Basic and acidic residues" evidence="1">
    <location>
        <begin position="165"/>
        <end position="174"/>
    </location>
</feature>
<dbReference type="AlphaFoldDB" id="A0A6J4I8U0"/>
<proteinExistence type="predicted"/>
<sequence>ERRDRRRHRTGRGHHAHVARRAGLPRLRAAPLRLRPLGRQNSPVAGRGDHGGGRGDRRLLRPRSGPLRRRRHPVEGAGPQGRRRRGDSGRQLLGLASRRRRAPGGGRGEPRGPRLDTEGHRRQPELHDDGGHAGAQAAARRGRAAAHRRQHLPVGLRRGSARGRRAGEAGDRRRPPLRRAGLRRRRRRVPDARGLRRTDRLQRHPPGREAGRRGDGRGAQVPPREPEDPRPSRAGRLLYLRPGAGVHRALRGPQRRVRKAAVARTGHRAAGLGTGRGGHRRAHPAGRRRQGPLLRRAHPARSRGRLRARPLRLRRQPAQGRRAQRRAGGRGPRGPRPVRCGGERPGHPV</sequence>
<feature type="compositionally biased region" description="Basic residues" evidence="1">
    <location>
        <begin position="1"/>
        <end position="20"/>
    </location>
</feature>
<feature type="compositionally biased region" description="Basic and acidic residues" evidence="1">
    <location>
        <begin position="108"/>
        <end position="131"/>
    </location>
</feature>
<dbReference type="EMBL" id="CADCTB010000123">
    <property type="protein sequence ID" value="CAA9245694.1"/>
    <property type="molecule type" value="Genomic_DNA"/>
</dbReference>
<feature type="compositionally biased region" description="Low complexity" evidence="1">
    <location>
        <begin position="21"/>
        <end position="39"/>
    </location>
</feature>
<gene>
    <name evidence="2" type="ORF">AVDCRST_MAG10-1942</name>
</gene>